<keyword evidence="6" id="KW-0413">Isomerase</keyword>
<feature type="domain" description="Alpha-D-phosphohexomutase alpha/beta/alpha" evidence="10">
    <location>
        <begin position="160"/>
        <end position="258"/>
    </location>
</feature>
<dbReference type="PRINTS" id="PR00509">
    <property type="entry name" value="PGMPMM"/>
</dbReference>
<dbReference type="GO" id="GO:0005975">
    <property type="term" value="P:carbohydrate metabolic process"/>
    <property type="evidence" value="ECO:0007669"/>
    <property type="project" value="InterPro"/>
</dbReference>
<dbReference type="SUPFAM" id="SSF55957">
    <property type="entry name" value="Phosphoglucomutase, C-terminal domain"/>
    <property type="match status" value="1"/>
</dbReference>
<comment type="cofactor">
    <cofactor evidence="1">
        <name>Mg(2+)</name>
        <dbReference type="ChEBI" id="CHEBI:18420"/>
    </cofactor>
</comment>
<dbReference type="Gene3D" id="3.30.310.50">
    <property type="entry name" value="Alpha-D-phosphohexomutase, C-terminal domain"/>
    <property type="match status" value="1"/>
</dbReference>
<protein>
    <submittedName>
        <fullName evidence="12">Phosphomannomutase/phosphoglucomutase</fullName>
    </submittedName>
</protein>
<evidence type="ECO:0000256" key="7">
    <source>
        <dbReference type="RuleBase" id="RU004326"/>
    </source>
</evidence>
<dbReference type="InterPro" id="IPR005845">
    <property type="entry name" value="A-D-PHexomutase_a/b/a-II"/>
</dbReference>
<accession>A0A7H1MXN5</accession>
<keyword evidence="4 7" id="KW-0479">Metal-binding</keyword>
<feature type="domain" description="Alpha-D-phosphohexomutase alpha/beta/alpha" evidence="9">
    <location>
        <begin position="16"/>
        <end position="142"/>
    </location>
</feature>
<proteinExistence type="inferred from homology"/>
<evidence type="ECO:0000313" key="12">
    <source>
        <dbReference type="EMBL" id="QNT68221.1"/>
    </source>
</evidence>
<dbReference type="PANTHER" id="PTHR43771:SF2">
    <property type="entry name" value="PHOSPHOMANNOMUTASE_PHOSPHOGLUCOMUTASE"/>
    <property type="match status" value="1"/>
</dbReference>
<evidence type="ECO:0000259" key="9">
    <source>
        <dbReference type="Pfam" id="PF02878"/>
    </source>
</evidence>
<dbReference type="InterPro" id="IPR036900">
    <property type="entry name" value="A-D-PHexomutase_C_sf"/>
</dbReference>
<dbReference type="InterPro" id="IPR005841">
    <property type="entry name" value="Alpha-D-phosphohexomutase_SF"/>
</dbReference>
<dbReference type="GO" id="GO:0016868">
    <property type="term" value="F:intramolecular phosphotransferase activity"/>
    <property type="evidence" value="ECO:0007669"/>
    <property type="project" value="InterPro"/>
</dbReference>
<evidence type="ECO:0000256" key="4">
    <source>
        <dbReference type="ARBA" id="ARBA00022723"/>
    </source>
</evidence>
<dbReference type="CDD" id="cd03089">
    <property type="entry name" value="PMM_PGM"/>
    <property type="match status" value="1"/>
</dbReference>
<reference evidence="12 13" key="1">
    <citation type="submission" date="2020-05" db="EMBL/GenBank/DDBJ databases">
        <title>Complete closed genome sequence of Defluviicoccus vanus.</title>
        <authorList>
            <person name="Bessarab I."/>
            <person name="Arumugam K."/>
            <person name="Maszenan A.M."/>
            <person name="Seviour R.J."/>
            <person name="Williams R.B."/>
        </authorList>
    </citation>
    <scope>NUCLEOTIDE SEQUENCE [LARGE SCALE GENOMIC DNA]</scope>
    <source>
        <strain evidence="12 13">Ben 114</strain>
    </source>
</reference>
<comment type="similarity">
    <text evidence="2 7">Belongs to the phosphohexose mutase family.</text>
</comment>
<evidence type="ECO:0000256" key="2">
    <source>
        <dbReference type="ARBA" id="ARBA00010231"/>
    </source>
</evidence>
<evidence type="ECO:0000259" key="11">
    <source>
        <dbReference type="Pfam" id="PF02880"/>
    </source>
</evidence>
<dbReference type="RefSeq" id="WP_190261664.1">
    <property type="nucleotide sequence ID" value="NZ_CP053923.1"/>
</dbReference>
<dbReference type="InterPro" id="IPR016066">
    <property type="entry name" value="A-D-PHexomutase_CS"/>
</dbReference>
<keyword evidence="13" id="KW-1185">Reference proteome</keyword>
<evidence type="ECO:0000256" key="1">
    <source>
        <dbReference type="ARBA" id="ARBA00001946"/>
    </source>
</evidence>
<dbReference type="InterPro" id="IPR005846">
    <property type="entry name" value="A-D-PHexomutase_a/b/a-III"/>
</dbReference>
<dbReference type="PANTHER" id="PTHR43771">
    <property type="entry name" value="PHOSPHOMANNOMUTASE"/>
    <property type="match status" value="1"/>
</dbReference>
<keyword evidence="5 7" id="KW-0460">Magnesium</keyword>
<dbReference type="Pfam" id="PF02879">
    <property type="entry name" value="PGM_PMM_II"/>
    <property type="match status" value="1"/>
</dbReference>
<dbReference type="Pfam" id="PF00408">
    <property type="entry name" value="PGM_PMM_IV"/>
    <property type="match status" value="1"/>
</dbReference>
<evidence type="ECO:0000259" key="10">
    <source>
        <dbReference type="Pfam" id="PF02879"/>
    </source>
</evidence>
<dbReference type="Pfam" id="PF02880">
    <property type="entry name" value="PGM_PMM_III"/>
    <property type="match status" value="1"/>
</dbReference>
<name>A0A7H1MXN5_9PROT</name>
<gene>
    <name evidence="12" type="ORF">HQ394_01100</name>
</gene>
<evidence type="ECO:0000259" key="8">
    <source>
        <dbReference type="Pfam" id="PF00408"/>
    </source>
</evidence>
<dbReference type="NCBIfam" id="NF046027">
    <property type="entry name" value="PhglucPhmanMutPgmG"/>
    <property type="match status" value="1"/>
</dbReference>
<organism evidence="12 13">
    <name type="scientific">Defluviicoccus vanus</name>
    <dbReference type="NCBI Taxonomy" id="111831"/>
    <lineage>
        <taxon>Bacteria</taxon>
        <taxon>Pseudomonadati</taxon>
        <taxon>Pseudomonadota</taxon>
        <taxon>Alphaproteobacteria</taxon>
        <taxon>Rhodospirillales</taxon>
        <taxon>Rhodospirillaceae</taxon>
        <taxon>Defluviicoccus</taxon>
    </lineage>
</organism>
<dbReference type="AlphaFoldDB" id="A0A7H1MXN5"/>
<dbReference type="KEGG" id="dvn:HQ394_01100"/>
<dbReference type="Gene3D" id="3.40.120.10">
    <property type="entry name" value="Alpha-D-Glucose-1,6-Bisphosphate, subunit A, domain 3"/>
    <property type="match status" value="3"/>
</dbReference>
<dbReference type="EMBL" id="CP053923">
    <property type="protein sequence ID" value="QNT68221.1"/>
    <property type="molecule type" value="Genomic_DNA"/>
</dbReference>
<feature type="domain" description="Alpha-D-phosphohexomutase C-terminal" evidence="8">
    <location>
        <begin position="378"/>
        <end position="454"/>
    </location>
</feature>
<evidence type="ECO:0000256" key="3">
    <source>
        <dbReference type="ARBA" id="ARBA00022553"/>
    </source>
</evidence>
<keyword evidence="3" id="KW-0597">Phosphoprotein</keyword>
<dbReference type="InterPro" id="IPR005844">
    <property type="entry name" value="A-D-PHexomutase_a/b/a-I"/>
</dbReference>
<evidence type="ECO:0000256" key="6">
    <source>
        <dbReference type="ARBA" id="ARBA00023235"/>
    </source>
</evidence>
<evidence type="ECO:0000313" key="13">
    <source>
        <dbReference type="Proteomes" id="UP000516369"/>
    </source>
</evidence>
<dbReference type="SUPFAM" id="SSF53738">
    <property type="entry name" value="Phosphoglucomutase, first 3 domains"/>
    <property type="match status" value="3"/>
</dbReference>
<dbReference type="Proteomes" id="UP000516369">
    <property type="component" value="Chromosome"/>
</dbReference>
<dbReference type="InterPro" id="IPR005843">
    <property type="entry name" value="A-D-PHexomutase_C"/>
</dbReference>
<sequence>MTTETSNAIVLHPTILREYDIRGIVGDVLTEEVVCAVGRAFGTLVVRGGGRSVVVGYDGRLSSPQLAAALVVGLKSTGVRVIQIGLGPSPMLYFAAHHLGADGGMMITGSHNPPDYNGIKMLKGGKPFFADQIQLLGQMAAAGDFVTGPGTVEDYDIKGEYVARLAQDLAPSDRALKIAWDPGNGAAAAILHDLCARIPGTHVFINDHVDGTFPAHHPDPTVEENLVQLQAAVAEHGCDLGIAFDGDGDRIGVIDGKGRVIWGDQLVVILSRAVLEEMPGATIIADVKSSKVLFDEITRMGGKPLMSRTGHSLIKTMMVETGAALAGEMSGHIFFAHKYYGFDDAPYAAIRLLDLLGRSTASLAELRDAMPTMVNTPELRIDCPDERKFTVIDEVKRRLNGRSDISVQDIDGVRVTTADGWWLLRASNTQPVLVGRCESASESGLQRLRDELALQLTASEIDPVAVVH</sequence>
<dbReference type="GO" id="GO:0000287">
    <property type="term" value="F:magnesium ion binding"/>
    <property type="evidence" value="ECO:0007669"/>
    <property type="project" value="InterPro"/>
</dbReference>
<evidence type="ECO:0000256" key="5">
    <source>
        <dbReference type="ARBA" id="ARBA00022842"/>
    </source>
</evidence>
<dbReference type="InterPro" id="IPR016055">
    <property type="entry name" value="A-D-PHexomutase_a/b/a-I/II/III"/>
</dbReference>
<dbReference type="PROSITE" id="PS00710">
    <property type="entry name" value="PGM_PMM"/>
    <property type="match status" value="1"/>
</dbReference>
<dbReference type="Pfam" id="PF02878">
    <property type="entry name" value="PGM_PMM_I"/>
    <property type="match status" value="1"/>
</dbReference>
<feature type="domain" description="Alpha-D-phosphohexomutase alpha/beta/alpha" evidence="11">
    <location>
        <begin position="262"/>
        <end position="370"/>
    </location>
</feature>